<evidence type="ECO:0000259" key="1">
    <source>
        <dbReference type="PROSITE" id="PS51379"/>
    </source>
</evidence>
<dbReference type="SUPFAM" id="SSF54862">
    <property type="entry name" value="4Fe-4S ferredoxins"/>
    <property type="match status" value="1"/>
</dbReference>
<reference evidence="3" key="1">
    <citation type="submission" date="2007-10" db="EMBL/GenBank/DDBJ databases">
        <title>Complete sequence of chromosome of Desulforudis audaxviator MP104C.</title>
        <authorList>
            <person name="Copeland A."/>
            <person name="Lucas S."/>
            <person name="Lapidus A."/>
            <person name="Barry K."/>
            <person name="Glavina del Rio T."/>
            <person name="Dalin E."/>
            <person name="Tice H."/>
            <person name="Bruce D."/>
            <person name="Pitluck S."/>
            <person name="Lowry S.R."/>
            <person name="Larimer F."/>
            <person name="Land M.L."/>
            <person name="Hauser L."/>
            <person name="Kyrpides N."/>
            <person name="Ivanova N.N."/>
            <person name="Richardson P."/>
        </authorList>
    </citation>
    <scope>NUCLEOTIDE SEQUENCE [LARGE SCALE GENOMIC DNA]</scope>
    <source>
        <strain evidence="3">MP104C</strain>
    </source>
</reference>
<protein>
    <submittedName>
        <fullName evidence="2">4Fe-4S ferredoxin, iron-sulfur binding domain protein</fullName>
    </submittedName>
</protein>
<accession>B1I0Y2</accession>
<name>B1I0Y2_DESAP</name>
<reference evidence="2 3" key="2">
    <citation type="journal article" date="2008" name="Science">
        <title>Environmental genomics reveals a single-species ecosystem deep within Earth.</title>
        <authorList>
            <person name="Chivian D."/>
            <person name="Brodie E.L."/>
            <person name="Alm E.J."/>
            <person name="Culley D.E."/>
            <person name="Dehal P.S."/>
            <person name="Desantis T.Z."/>
            <person name="Gihring T.M."/>
            <person name="Lapidus A."/>
            <person name="Lin L.H."/>
            <person name="Lowry S.R."/>
            <person name="Moser D.P."/>
            <person name="Richardson P.M."/>
            <person name="Southam G."/>
            <person name="Wanger G."/>
            <person name="Pratt L.M."/>
            <person name="Andersen G.L."/>
            <person name="Hazen T.C."/>
            <person name="Brockman F.J."/>
            <person name="Arkin A.P."/>
            <person name="Onstott T.C."/>
        </authorList>
    </citation>
    <scope>NUCLEOTIDE SEQUENCE [LARGE SCALE GENOMIC DNA]</scope>
    <source>
        <strain evidence="2 3">MP104C</strain>
    </source>
</reference>
<proteinExistence type="predicted"/>
<dbReference type="EMBL" id="CP000860">
    <property type="protein sequence ID" value="ACA58705.1"/>
    <property type="molecule type" value="Genomic_DNA"/>
</dbReference>
<sequence length="251" mass="27513">MEARVEALIAELVNRFRRITAYRTPLVGFARADNPGFGRLKEAVGPGHLGPRDLLPGAESVIAFFLPFSDKLVRVHRRNPYVSREWAQAYIETNGLISLVSQTLVDELKKAGIRAAWQRPTHNFDPATLVSFWSHKHIAYLCGLGTFGLHHMLITRAGCAGRLGSLVTDAPLAATPLVTEDYCLHRRGGKCAACVRLCPTGALSPDGLDRQRCYRRLLEVNDHYHDLGLCDVCGKCAVGPCALSVPKAETA</sequence>
<dbReference type="PANTHER" id="PTHR42827">
    <property type="entry name" value="IRON-SULFUR CLUSTER-BINDING PROTEIN-RELATED"/>
    <property type="match status" value="1"/>
</dbReference>
<organism evidence="2 3">
    <name type="scientific">Desulforudis audaxviator (strain MP104C)</name>
    <dbReference type="NCBI Taxonomy" id="477974"/>
    <lineage>
        <taxon>Bacteria</taxon>
        <taxon>Bacillati</taxon>
        <taxon>Bacillota</taxon>
        <taxon>Clostridia</taxon>
        <taxon>Thermoanaerobacterales</taxon>
        <taxon>Candidatus Desulforudaceae</taxon>
        <taxon>Candidatus Desulforudis</taxon>
    </lineage>
</organism>
<keyword evidence="3" id="KW-1185">Reference proteome</keyword>
<dbReference type="RefSeq" id="WP_012301299.1">
    <property type="nucleotide sequence ID" value="NC_010424.1"/>
</dbReference>
<evidence type="ECO:0000313" key="3">
    <source>
        <dbReference type="Proteomes" id="UP000008544"/>
    </source>
</evidence>
<feature type="domain" description="4Fe-4S ferredoxin-type" evidence="1">
    <location>
        <begin position="174"/>
        <end position="208"/>
    </location>
</feature>
<evidence type="ECO:0000313" key="2">
    <source>
        <dbReference type="EMBL" id="ACA58705.1"/>
    </source>
</evidence>
<gene>
    <name evidence="2" type="ordered locus">Daud_0137</name>
</gene>
<dbReference type="HOGENOM" id="CLU_061526_0_0_9"/>
<dbReference type="eggNOG" id="COG1600">
    <property type="taxonomic scope" value="Bacteria"/>
</dbReference>
<dbReference type="InterPro" id="IPR017896">
    <property type="entry name" value="4Fe4S_Fe-S-bd"/>
</dbReference>
<dbReference type="KEGG" id="dau:Daud_0137"/>
<dbReference type="AlphaFoldDB" id="B1I0Y2"/>
<dbReference type="PANTHER" id="PTHR42827:SF1">
    <property type="entry name" value="IRON-SULFUR CLUSTER-BINDING PROTEIN"/>
    <property type="match status" value="1"/>
</dbReference>
<dbReference type="OrthoDB" id="9784571at2"/>
<dbReference type="Proteomes" id="UP000008544">
    <property type="component" value="Chromosome"/>
</dbReference>
<dbReference type="STRING" id="477974.Daud_0137"/>
<dbReference type="PROSITE" id="PS51379">
    <property type="entry name" value="4FE4S_FER_2"/>
    <property type="match status" value="1"/>
</dbReference>